<dbReference type="Proteomes" id="UP000054498">
    <property type="component" value="Unassembled WGS sequence"/>
</dbReference>
<accession>A0A0D2N5M6</accession>
<dbReference type="EMBL" id="KK100249">
    <property type="protein sequence ID" value="KIZ07572.1"/>
    <property type="molecule type" value="Genomic_DNA"/>
</dbReference>
<protein>
    <submittedName>
        <fullName evidence="1">Uncharacterized protein</fullName>
    </submittedName>
</protein>
<dbReference type="GeneID" id="25726505"/>
<dbReference type="SUPFAM" id="SSF56112">
    <property type="entry name" value="Protein kinase-like (PK-like)"/>
    <property type="match status" value="1"/>
</dbReference>
<reference evidence="1 2" key="1">
    <citation type="journal article" date="2013" name="BMC Genomics">
        <title>Reconstruction of the lipid metabolism for the microalga Monoraphidium neglectum from its genome sequence reveals characteristics suitable for biofuel production.</title>
        <authorList>
            <person name="Bogen C."/>
            <person name="Al-Dilaimi A."/>
            <person name="Albersmeier A."/>
            <person name="Wichmann J."/>
            <person name="Grundmann M."/>
            <person name="Rupp O."/>
            <person name="Lauersen K.J."/>
            <person name="Blifernez-Klassen O."/>
            <person name="Kalinowski J."/>
            <person name="Goesmann A."/>
            <person name="Mussgnug J.H."/>
            <person name="Kruse O."/>
        </authorList>
    </citation>
    <scope>NUCLEOTIDE SEQUENCE [LARGE SCALE GENOMIC DNA]</scope>
    <source>
        <strain evidence="1 2">SAG 48.87</strain>
    </source>
</reference>
<organism evidence="1 2">
    <name type="scientific">Monoraphidium neglectum</name>
    <dbReference type="NCBI Taxonomy" id="145388"/>
    <lineage>
        <taxon>Eukaryota</taxon>
        <taxon>Viridiplantae</taxon>
        <taxon>Chlorophyta</taxon>
        <taxon>core chlorophytes</taxon>
        <taxon>Chlorophyceae</taxon>
        <taxon>CS clade</taxon>
        <taxon>Sphaeropleales</taxon>
        <taxon>Selenastraceae</taxon>
        <taxon>Monoraphidium</taxon>
    </lineage>
</organism>
<proteinExistence type="predicted"/>
<sequence length="63" mass="6513">MFQGGHPFVGLTPSQVLHAVSTGKMLTVPESTPEKVWPLLAACLSPKPENSGAAANGCHISIT</sequence>
<dbReference type="RefSeq" id="XP_013906591.1">
    <property type="nucleotide sequence ID" value="XM_014051137.1"/>
</dbReference>
<keyword evidence="2" id="KW-1185">Reference proteome</keyword>
<name>A0A0D2N5M6_9CHLO</name>
<dbReference type="Gene3D" id="1.10.510.10">
    <property type="entry name" value="Transferase(Phosphotransferase) domain 1"/>
    <property type="match status" value="1"/>
</dbReference>
<evidence type="ECO:0000313" key="1">
    <source>
        <dbReference type="EMBL" id="KIZ07572.1"/>
    </source>
</evidence>
<dbReference type="KEGG" id="mng:MNEG_0387"/>
<evidence type="ECO:0000313" key="2">
    <source>
        <dbReference type="Proteomes" id="UP000054498"/>
    </source>
</evidence>
<dbReference type="AlphaFoldDB" id="A0A0D2N5M6"/>
<dbReference type="InterPro" id="IPR011009">
    <property type="entry name" value="Kinase-like_dom_sf"/>
</dbReference>
<gene>
    <name evidence="1" type="ORF">MNEG_0387</name>
</gene>